<gene>
    <name evidence="5" type="ORF">WMO26_05955</name>
</gene>
<dbReference type="InterPro" id="IPR015854">
    <property type="entry name" value="ABC_transpr_LolD-like"/>
</dbReference>
<reference evidence="5 6" key="1">
    <citation type="submission" date="2024-03" db="EMBL/GenBank/DDBJ databases">
        <title>Human intestinal bacterial collection.</title>
        <authorList>
            <person name="Pauvert C."/>
            <person name="Hitch T.C.A."/>
            <person name="Clavel T."/>
        </authorList>
    </citation>
    <scope>NUCLEOTIDE SEQUENCE [LARGE SCALE GENOMIC DNA]</scope>
    <source>
        <strain evidence="5 6">CLA-JM-H44</strain>
    </source>
</reference>
<keyword evidence="6" id="KW-1185">Reference proteome</keyword>
<keyword evidence="2" id="KW-0547">Nucleotide-binding</keyword>
<proteinExistence type="predicted"/>
<dbReference type="RefSeq" id="WP_349218888.1">
    <property type="nucleotide sequence ID" value="NZ_JBBMFD010000007.1"/>
</dbReference>
<dbReference type="Gene3D" id="3.40.50.300">
    <property type="entry name" value="P-loop containing nucleotide triphosphate hydrolases"/>
    <property type="match status" value="1"/>
</dbReference>
<organism evidence="5 6">
    <name type="scientific">Solibaculum intestinale</name>
    <dbReference type="NCBI Taxonomy" id="3133165"/>
    <lineage>
        <taxon>Bacteria</taxon>
        <taxon>Bacillati</taxon>
        <taxon>Bacillota</taxon>
        <taxon>Clostridia</taxon>
        <taxon>Eubacteriales</taxon>
        <taxon>Oscillospiraceae</taxon>
        <taxon>Solibaculum</taxon>
    </lineage>
</organism>
<keyword evidence="1" id="KW-0813">Transport</keyword>
<dbReference type="InterPro" id="IPR027417">
    <property type="entry name" value="P-loop_NTPase"/>
</dbReference>
<dbReference type="GO" id="GO:0005524">
    <property type="term" value="F:ATP binding"/>
    <property type="evidence" value="ECO:0007669"/>
    <property type="project" value="UniProtKB-KW"/>
</dbReference>
<name>A0ABV1E0V8_9FIRM</name>
<evidence type="ECO:0000259" key="4">
    <source>
        <dbReference type="PROSITE" id="PS50893"/>
    </source>
</evidence>
<dbReference type="InterPro" id="IPR003439">
    <property type="entry name" value="ABC_transporter-like_ATP-bd"/>
</dbReference>
<evidence type="ECO:0000313" key="5">
    <source>
        <dbReference type="EMBL" id="MEQ2440370.1"/>
    </source>
</evidence>
<dbReference type="PANTHER" id="PTHR24220:SF86">
    <property type="entry name" value="ABC TRANSPORTER ABCH.1"/>
    <property type="match status" value="1"/>
</dbReference>
<evidence type="ECO:0000313" key="6">
    <source>
        <dbReference type="Proteomes" id="UP001489509"/>
    </source>
</evidence>
<comment type="caution">
    <text evidence="5">The sequence shown here is derived from an EMBL/GenBank/DDBJ whole genome shotgun (WGS) entry which is preliminary data.</text>
</comment>
<dbReference type="Proteomes" id="UP001489509">
    <property type="component" value="Unassembled WGS sequence"/>
</dbReference>
<dbReference type="PROSITE" id="PS50893">
    <property type="entry name" value="ABC_TRANSPORTER_2"/>
    <property type="match status" value="1"/>
</dbReference>
<keyword evidence="3 5" id="KW-0067">ATP-binding</keyword>
<protein>
    <submittedName>
        <fullName evidence="5">ABC transporter ATP-binding protein</fullName>
    </submittedName>
</protein>
<dbReference type="EMBL" id="JBBMFD010000007">
    <property type="protein sequence ID" value="MEQ2440370.1"/>
    <property type="molecule type" value="Genomic_DNA"/>
</dbReference>
<dbReference type="InterPro" id="IPR003593">
    <property type="entry name" value="AAA+_ATPase"/>
</dbReference>
<evidence type="ECO:0000256" key="3">
    <source>
        <dbReference type="ARBA" id="ARBA00022840"/>
    </source>
</evidence>
<dbReference type="PANTHER" id="PTHR24220">
    <property type="entry name" value="IMPORT ATP-BINDING PROTEIN"/>
    <property type="match status" value="1"/>
</dbReference>
<dbReference type="InterPro" id="IPR017871">
    <property type="entry name" value="ABC_transporter-like_CS"/>
</dbReference>
<dbReference type="SMART" id="SM00382">
    <property type="entry name" value="AAA"/>
    <property type="match status" value="1"/>
</dbReference>
<evidence type="ECO:0000256" key="1">
    <source>
        <dbReference type="ARBA" id="ARBA00022448"/>
    </source>
</evidence>
<dbReference type="PROSITE" id="PS00211">
    <property type="entry name" value="ABC_TRANSPORTER_1"/>
    <property type="match status" value="1"/>
</dbReference>
<dbReference type="InterPro" id="IPR017911">
    <property type="entry name" value="MacB-like_ATP-bd"/>
</dbReference>
<dbReference type="SUPFAM" id="SSF52540">
    <property type="entry name" value="P-loop containing nucleoside triphosphate hydrolases"/>
    <property type="match status" value="1"/>
</dbReference>
<sequence length="227" mass="25144">MQDTVIEARDLVKTFRKTFHAVDGVSLALERGKFYAVMGHSGSGKTTLLQILGLLDDASSGSILVNGADASHLKEKEKAQIRRDTIGFVFQAYYLNPKLKAYENVMLPMYINPQIGKEAKERAKELLAGLGLEDRTNHYPKQMSGGEQQRVAIARALANDPDCIFADEPTGNLDEENERLVFDTLKGLAKSGKCVLVVSHNEVVREYADCLLLMEKGKLKEADDREA</sequence>
<evidence type="ECO:0000256" key="2">
    <source>
        <dbReference type="ARBA" id="ARBA00022741"/>
    </source>
</evidence>
<dbReference type="Pfam" id="PF00005">
    <property type="entry name" value="ABC_tran"/>
    <property type="match status" value="1"/>
</dbReference>
<dbReference type="CDD" id="cd03255">
    <property type="entry name" value="ABC_MJ0796_LolCDE_FtsE"/>
    <property type="match status" value="1"/>
</dbReference>
<accession>A0ABV1E0V8</accession>
<feature type="domain" description="ABC transporter" evidence="4">
    <location>
        <begin position="6"/>
        <end position="227"/>
    </location>
</feature>